<evidence type="ECO:0000313" key="4">
    <source>
        <dbReference type="Proteomes" id="UP001482620"/>
    </source>
</evidence>
<dbReference type="InterPro" id="IPR020864">
    <property type="entry name" value="MACPF"/>
</dbReference>
<dbReference type="Proteomes" id="UP001482620">
    <property type="component" value="Unassembled WGS sequence"/>
</dbReference>
<feature type="domain" description="MACPF" evidence="2">
    <location>
        <begin position="1"/>
        <end position="122"/>
    </location>
</feature>
<comment type="caution">
    <text evidence="3">The sequence shown here is derived from an EMBL/GenBank/DDBJ whole genome shotgun (WGS) entry which is preliminary data.</text>
</comment>
<feature type="region of interest" description="Disordered" evidence="1">
    <location>
        <begin position="1"/>
        <end position="29"/>
    </location>
</feature>
<dbReference type="EMBL" id="JAHRIQ010097691">
    <property type="protein sequence ID" value="MEQ2253410.1"/>
    <property type="molecule type" value="Genomic_DNA"/>
</dbReference>
<dbReference type="InterPro" id="IPR052784">
    <property type="entry name" value="Perforin-1_pore-forming"/>
</dbReference>
<name>A0ABV0V7T8_9TELE</name>
<dbReference type="Pfam" id="PF01823">
    <property type="entry name" value="MACPF"/>
    <property type="match status" value="1"/>
</dbReference>
<evidence type="ECO:0000259" key="2">
    <source>
        <dbReference type="PROSITE" id="PS51412"/>
    </source>
</evidence>
<proteinExistence type="predicted"/>
<accession>A0ABV0V7T8</accession>
<keyword evidence="4" id="KW-1185">Reference proteome</keyword>
<gene>
    <name evidence="3" type="ORF">ILYODFUR_031801</name>
</gene>
<organism evidence="3 4">
    <name type="scientific">Ilyodon furcidens</name>
    <name type="common">goldbreast splitfin</name>
    <dbReference type="NCBI Taxonomy" id="33524"/>
    <lineage>
        <taxon>Eukaryota</taxon>
        <taxon>Metazoa</taxon>
        <taxon>Chordata</taxon>
        <taxon>Craniata</taxon>
        <taxon>Vertebrata</taxon>
        <taxon>Euteleostomi</taxon>
        <taxon>Actinopterygii</taxon>
        <taxon>Neopterygii</taxon>
        <taxon>Teleostei</taxon>
        <taxon>Neoteleostei</taxon>
        <taxon>Acanthomorphata</taxon>
        <taxon>Ovalentaria</taxon>
        <taxon>Atherinomorphae</taxon>
        <taxon>Cyprinodontiformes</taxon>
        <taxon>Goodeidae</taxon>
        <taxon>Ilyodon</taxon>
    </lineage>
</organism>
<protein>
    <recommendedName>
        <fullName evidence="2">MACPF domain-containing protein</fullName>
    </recommendedName>
</protein>
<dbReference type="PANTHER" id="PTHR46096">
    <property type="entry name" value="PERFORIN-1"/>
    <property type="match status" value="1"/>
</dbReference>
<feature type="compositionally biased region" description="Basic and acidic residues" evidence="1">
    <location>
        <begin position="7"/>
        <end position="29"/>
    </location>
</feature>
<sequence>MNKTKKLNHDQEDKQKHDSKTVRTYKKKTETKQPQIITLNHEFDMAVKTLPPHSSGSAYRNFIDTYGTHCITQVFLGWEIKATTSIKTCEATINGLTATEVNDCLPVEAFVNFVCTASIEAM</sequence>
<dbReference type="PANTHER" id="PTHR46096:SF5">
    <property type="entry name" value="PERFORIN 1.2 PRECURSOR-RELATED"/>
    <property type="match status" value="1"/>
</dbReference>
<reference evidence="3 4" key="1">
    <citation type="submission" date="2021-06" db="EMBL/GenBank/DDBJ databases">
        <authorList>
            <person name="Palmer J.M."/>
        </authorList>
    </citation>
    <scope>NUCLEOTIDE SEQUENCE [LARGE SCALE GENOMIC DNA]</scope>
    <source>
        <strain evidence="4">if_2019</strain>
        <tissue evidence="3">Muscle</tissue>
    </source>
</reference>
<evidence type="ECO:0000313" key="3">
    <source>
        <dbReference type="EMBL" id="MEQ2253410.1"/>
    </source>
</evidence>
<evidence type="ECO:0000256" key="1">
    <source>
        <dbReference type="SAM" id="MobiDB-lite"/>
    </source>
</evidence>
<dbReference type="PROSITE" id="PS51412">
    <property type="entry name" value="MACPF_2"/>
    <property type="match status" value="1"/>
</dbReference>